<dbReference type="InterPro" id="IPR013853">
    <property type="entry name" value="EIIC-GAT"/>
</dbReference>
<keyword evidence="6 9" id="KW-0812">Transmembrane</keyword>
<feature type="transmembrane region" description="Helical" evidence="9">
    <location>
        <begin position="83"/>
        <end position="114"/>
    </location>
</feature>
<protein>
    <submittedName>
        <fullName evidence="10">Galactitol PTS, EIIC</fullName>
    </submittedName>
</protein>
<keyword evidence="5" id="KW-0598">Phosphotransferase system</keyword>
<evidence type="ECO:0000256" key="6">
    <source>
        <dbReference type="ARBA" id="ARBA00022692"/>
    </source>
</evidence>
<keyword evidence="3" id="KW-1003">Cell membrane</keyword>
<name>A0A0R2B7K6_9LACO</name>
<organism evidence="10 11">
    <name type="scientific">Lacticaseibacillus brantae DSM 23927</name>
    <dbReference type="NCBI Taxonomy" id="1423727"/>
    <lineage>
        <taxon>Bacteria</taxon>
        <taxon>Bacillati</taxon>
        <taxon>Bacillota</taxon>
        <taxon>Bacilli</taxon>
        <taxon>Lactobacillales</taxon>
        <taxon>Lactobacillaceae</taxon>
        <taxon>Lacticaseibacillus</taxon>
    </lineage>
</organism>
<dbReference type="PIRSF" id="PIRSF006304">
    <property type="entry name" value="GatC"/>
    <property type="match status" value="1"/>
</dbReference>
<keyword evidence="11" id="KW-1185">Reference proteome</keyword>
<dbReference type="GO" id="GO:0015577">
    <property type="term" value="F:galactitol transmembrane transporter activity"/>
    <property type="evidence" value="ECO:0007669"/>
    <property type="project" value="InterPro"/>
</dbReference>
<dbReference type="GO" id="GO:0009401">
    <property type="term" value="P:phosphoenolpyruvate-dependent sugar phosphotransferase system"/>
    <property type="evidence" value="ECO:0007669"/>
    <property type="project" value="UniProtKB-KW"/>
</dbReference>
<feature type="transmembrane region" description="Helical" evidence="9">
    <location>
        <begin position="43"/>
        <end position="63"/>
    </location>
</feature>
<dbReference type="Pfam" id="PF03611">
    <property type="entry name" value="EIIC-GAT"/>
    <property type="match status" value="1"/>
</dbReference>
<dbReference type="PANTHER" id="PTHR37324:SF2">
    <property type="entry name" value="PTS SYSTEM GALACTITOL-SPECIFIC EIIC COMPONENT"/>
    <property type="match status" value="1"/>
</dbReference>
<evidence type="ECO:0000256" key="5">
    <source>
        <dbReference type="ARBA" id="ARBA00022683"/>
    </source>
</evidence>
<dbReference type="Proteomes" id="UP000051672">
    <property type="component" value="Unassembled WGS sequence"/>
</dbReference>
<evidence type="ECO:0000256" key="2">
    <source>
        <dbReference type="ARBA" id="ARBA00022448"/>
    </source>
</evidence>
<dbReference type="STRING" id="1423727.FC34_GL001548"/>
<feature type="transmembrane region" description="Helical" evidence="9">
    <location>
        <begin position="329"/>
        <end position="348"/>
    </location>
</feature>
<proteinExistence type="predicted"/>
<evidence type="ECO:0000256" key="1">
    <source>
        <dbReference type="ARBA" id="ARBA00004651"/>
    </source>
</evidence>
<keyword evidence="7 9" id="KW-1133">Transmembrane helix</keyword>
<evidence type="ECO:0000313" key="11">
    <source>
        <dbReference type="Proteomes" id="UP000051672"/>
    </source>
</evidence>
<keyword evidence="4" id="KW-0762">Sugar transport</keyword>
<dbReference type="GO" id="GO:0005886">
    <property type="term" value="C:plasma membrane"/>
    <property type="evidence" value="ECO:0007669"/>
    <property type="project" value="UniProtKB-SubCell"/>
</dbReference>
<sequence>MMDWNGIVQAILSPGPQVVVSALIMILGFIFGMKASRAILSGLYLGVGFVGMTMAINALVAAVSPAAKALATNTGINLPTVDFGWTGAAAITWAWPLAFVFFAVEIGVNVIMLLTKTTDTINADMWNVWGIALTAYMVYSFTGNYVWAFVAGAIQVAIMLKLGDMWRDEIHDMLGYPGVTTTHIEAFTAIIMWPINRLMDFIPVFNTQWDAKALKKKIGILSEPVVMGFIIGLILALAGRYSVGNALNLAVTTGAIMAIFPVMAKFFMDSLTPFGTTMSNFMKKRFKNRDFVIGLDWPILGQSTELWVTMVILIPVSIIYAAILPGNTILPFAGVINYSLGVGGLLLTGGNLLRMVVLGVIYEPLFLYGASYFSNVFTDLAKSTKAIQVPAGSQVSWSSIEAPDLRYLMATAFQGHWIQIVLLIMLIALFWLVYRSFKKNPIPAQRYKKAASKEATATEDTTAQAKA</sequence>
<evidence type="ECO:0000256" key="7">
    <source>
        <dbReference type="ARBA" id="ARBA00022989"/>
    </source>
</evidence>
<dbReference type="AlphaFoldDB" id="A0A0R2B7K6"/>
<comment type="subcellular location">
    <subcellularLocation>
        <location evidence="1">Cell membrane</location>
        <topology evidence="1">Multi-pass membrane protein</topology>
    </subcellularLocation>
</comment>
<comment type="caution">
    <text evidence="10">The sequence shown here is derived from an EMBL/GenBank/DDBJ whole genome shotgun (WGS) entry which is preliminary data.</text>
</comment>
<dbReference type="PANTHER" id="PTHR37324">
    <property type="entry name" value="PTS SYSTEM GALACTITOL-SPECIFIC EIIC COMPONENT"/>
    <property type="match status" value="1"/>
</dbReference>
<reference evidence="10 11" key="1">
    <citation type="journal article" date="2015" name="Genome Announc.">
        <title>Expanding the biotechnology potential of lactobacilli through comparative genomics of 213 strains and associated genera.</title>
        <authorList>
            <person name="Sun Z."/>
            <person name="Harris H.M."/>
            <person name="McCann A."/>
            <person name="Guo C."/>
            <person name="Argimon S."/>
            <person name="Zhang W."/>
            <person name="Yang X."/>
            <person name="Jeffery I.B."/>
            <person name="Cooney J.C."/>
            <person name="Kagawa T.F."/>
            <person name="Liu W."/>
            <person name="Song Y."/>
            <person name="Salvetti E."/>
            <person name="Wrobel A."/>
            <person name="Rasinkangas P."/>
            <person name="Parkhill J."/>
            <person name="Rea M.C."/>
            <person name="O'Sullivan O."/>
            <person name="Ritari J."/>
            <person name="Douillard F.P."/>
            <person name="Paul Ross R."/>
            <person name="Yang R."/>
            <person name="Briner A.E."/>
            <person name="Felis G.E."/>
            <person name="de Vos W.M."/>
            <person name="Barrangou R."/>
            <person name="Klaenhammer T.R."/>
            <person name="Caufield P.W."/>
            <person name="Cui Y."/>
            <person name="Zhang H."/>
            <person name="O'Toole P.W."/>
        </authorList>
    </citation>
    <scope>NUCLEOTIDE SEQUENCE [LARGE SCALE GENOMIC DNA]</scope>
    <source>
        <strain evidence="10 11">DSM 23927</strain>
    </source>
</reference>
<feature type="transmembrane region" description="Helical" evidence="9">
    <location>
        <begin position="121"/>
        <end position="139"/>
    </location>
</feature>
<feature type="transmembrane region" description="Helical" evidence="9">
    <location>
        <begin position="355"/>
        <end position="373"/>
    </location>
</feature>
<evidence type="ECO:0000313" key="10">
    <source>
        <dbReference type="EMBL" id="KRM71436.1"/>
    </source>
</evidence>
<feature type="transmembrane region" description="Helical" evidence="9">
    <location>
        <begin position="225"/>
        <end position="243"/>
    </location>
</feature>
<dbReference type="PATRIC" id="fig|1423727.3.peg.1570"/>
<keyword evidence="2" id="KW-0813">Transport</keyword>
<evidence type="ECO:0000256" key="9">
    <source>
        <dbReference type="SAM" id="Phobius"/>
    </source>
</evidence>
<accession>A0A0R2B7K6</accession>
<dbReference type="EMBL" id="AYZQ01000004">
    <property type="protein sequence ID" value="KRM71436.1"/>
    <property type="molecule type" value="Genomic_DNA"/>
</dbReference>
<feature type="transmembrane region" description="Helical" evidence="9">
    <location>
        <begin position="249"/>
        <end position="268"/>
    </location>
</feature>
<feature type="transmembrane region" description="Helical" evidence="9">
    <location>
        <begin position="6"/>
        <end position="31"/>
    </location>
</feature>
<feature type="transmembrane region" description="Helical" evidence="9">
    <location>
        <begin position="416"/>
        <end position="434"/>
    </location>
</feature>
<evidence type="ECO:0000256" key="4">
    <source>
        <dbReference type="ARBA" id="ARBA00022597"/>
    </source>
</evidence>
<dbReference type="InterPro" id="IPR004703">
    <property type="entry name" value="PTS_sugar-sp_permease"/>
</dbReference>
<evidence type="ECO:0000256" key="8">
    <source>
        <dbReference type="ARBA" id="ARBA00023136"/>
    </source>
</evidence>
<gene>
    <name evidence="10" type="ORF">FC34_GL001548</name>
</gene>
<keyword evidence="8 9" id="KW-0472">Membrane</keyword>
<evidence type="ECO:0000256" key="3">
    <source>
        <dbReference type="ARBA" id="ARBA00022475"/>
    </source>
</evidence>